<evidence type="ECO:0000313" key="3">
    <source>
        <dbReference type="Proteomes" id="UP000064967"/>
    </source>
</evidence>
<sequence length="90" mass="10179">MLPFSKRPPPPDEFFLRSGDFESIEVDDAPPVVPPAPQPRQVWNRTVPRAQEHRAQLPSETVLRRPPSARSYGRHSPTHALPAANPRRGR</sequence>
<dbReference type="Proteomes" id="UP000064967">
    <property type="component" value="Chromosome"/>
</dbReference>
<organism evidence="2 3">
    <name type="scientific">Labilithrix luteola</name>
    <dbReference type="NCBI Taxonomy" id="1391654"/>
    <lineage>
        <taxon>Bacteria</taxon>
        <taxon>Pseudomonadati</taxon>
        <taxon>Myxococcota</taxon>
        <taxon>Polyangia</taxon>
        <taxon>Polyangiales</taxon>
        <taxon>Labilitrichaceae</taxon>
        <taxon>Labilithrix</taxon>
    </lineage>
</organism>
<evidence type="ECO:0000313" key="2">
    <source>
        <dbReference type="EMBL" id="AKU94264.1"/>
    </source>
</evidence>
<reference evidence="2 3" key="1">
    <citation type="submission" date="2015-08" db="EMBL/GenBank/DDBJ databases">
        <authorList>
            <person name="Babu N.S."/>
            <person name="Beckwith C.J."/>
            <person name="Beseler K.G."/>
            <person name="Brison A."/>
            <person name="Carone J.V."/>
            <person name="Caskin T.P."/>
            <person name="Diamond M."/>
            <person name="Durham M.E."/>
            <person name="Foxe J.M."/>
            <person name="Go M."/>
            <person name="Henderson B.A."/>
            <person name="Jones I.B."/>
            <person name="McGettigan J.A."/>
            <person name="Micheletti S.J."/>
            <person name="Nasrallah M.E."/>
            <person name="Ortiz D."/>
            <person name="Piller C.R."/>
            <person name="Privatt S.R."/>
            <person name="Schneider S.L."/>
            <person name="Sharp S."/>
            <person name="Smith T.C."/>
            <person name="Stanton J.D."/>
            <person name="Ullery H.E."/>
            <person name="Wilson R.J."/>
            <person name="Serrano M.G."/>
            <person name="Buck G."/>
            <person name="Lee V."/>
            <person name="Wang Y."/>
            <person name="Carvalho R."/>
            <person name="Voegtly L."/>
            <person name="Shi R."/>
            <person name="Duckworth R."/>
            <person name="Johnson A."/>
            <person name="Loviza R."/>
            <person name="Walstead R."/>
            <person name="Shah Z."/>
            <person name="Kiflezghi M."/>
            <person name="Wade K."/>
            <person name="Ball S.L."/>
            <person name="Bradley K.W."/>
            <person name="Asai D.J."/>
            <person name="Bowman C.A."/>
            <person name="Russell D.A."/>
            <person name="Pope W.H."/>
            <person name="Jacobs-Sera D."/>
            <person name="Hendrix R.W."/>
            <person name="Hatfull G.F."/>
        </authorList>
    </citation>
    <scope>NUCLEOTIDE SEQUENCE [LARGE SCALE GENOMIC DNA]</scope>
    <source>
        <strain evidence="2 3">DSM 27648</strain>
    </source>
</reference>
<keyword evidence="3" id="KW-1185">Reference proteome</keyword>
<dbReference type="EMBL" id="CP012333">
    <property type="protein sequence ID" value="AKU94264.1"/>
    <property type="molecule type" value="Genomic_DNA"/>
</dbReference>
<dbReference type="KEGG" id="llu:AKJ09_00928"/>
<name>A0A0K1PME5_9BACT</name>
<gene>
    <name evidence="2" type="ORF">AKJ09_00928</name>
</gene>
<accession>A0A0K1PME5</accession>
<protein>
    <submittedName>
        <fullName evidence="2">Uncharacterized protein</fullName>
    </submittedName>
</protein>
<dbReference type="STRING" id="1391654.AKJ09_00928"/>
<proteinExistence type="predicted"/>
<dbReference type="AlphaFoldDB" id="A0A0K1PME5"/>
<feature type="region of interest" description="Disordered" evidence="1">
    <location>
        <begin position="49"/>
        <end position="90"/>
    </location>
</feature>
<evidence type="ECO:0000256" key="1">
    <source>
        <dbReference type="SAM" id="MobiDB-lite"/>
    </source>
</evidence>